<feature type="domain" description="Protein kinase" evidence="6">
    <location>
        <begin position="538"/>
        <end position="739"/>
    </location>
</feature>
<dbReference type="EMBL" id="JAPFFF010000009">
    <property type="protein sequence ID" value="KAK8882419.1"/>
    <property type="molecule type" value="Genomic_DNA"/>
</dbReference>
<comment type="caution">
    <text evidence="7">The sequence shown here is derived from an EMBL/GenBank/DDBJ whole genome shotgun (WGS) entry which is preliminary data.</text>
</comment>
<keyword evidence="1" id="KW-0723">Serine/threonine-protein kinase</keyword>
<accession>A0ABR2JU70</accession>
<dbReference type="InterPro" id="IPR001245">
    <property type="entry name" value="Ser-Thr/Tyr_kinase_cat_dom"/>
</dbReference>
<organism evidence="7 8">
    <name type="scientific">Tritrichomonas musculus</name>
    <dbReference type="NCBI Taxonomy" id="1915356"/>
    <lineage>
        <taxon>Eukaryota</taxon>
        <taxon>Metamonada</taxon>
        <taxon>Parabasalia</taxon>
        <taxon>Tritrichomonadida</taxon>
        <taxon>Tritrichomonadidae</taxon>
        <taxon>Tritrichomonas</taxon>
    </lineage>
</organism>
<dbReference type="InterPro" id="IPR008271">
    <property type="entry name" value="Ser/Thr_kinase_AS"/>
</dbReference>
<feature type="domain" description="Protein kinase" evidence="6">
    <location>
        <begin position="1"/>
        <end position="150"/>
    </location>
</feature>
<gene>
    <name evidence="7" type="ORF">M9Y10_045061</name>
</gene>
<keyword evidence="1" id="KW-0808">Transferase</keyword>
<dbReference type="Pfam" id="PF00069">
    <property type="entry name" value="Pkinase"/>
    <property type="match status" value="1"/>
</dbReference>
<evidence type="ECO:0000256" key="2">
    <source>
        <dbReference type="ARBA" id="ARBA00022741"/>
    </source>
</evidence>
<evidence type="ECO:0000256" key="1">
    <source>
        <dbReference type="ARBA" id="ARBA00022527"/>
    </source>
</evidence>
<keyword evidence="2 4" id="KW-0547">Nucleotide-binding</keyword>
<evidence type="ECO:0000256" key="4">
    <source>
        <dbReference type="PROSITE-ProRule" id="PRU10141"/>
    </source>
</evidence>
<dbReference type="Pfam" id="PF07714">
    <property type="entry name" value="PK_Tyr_Ser-Thr"/>
    <property type="match status" value="2"/>
</dbReference>
<feature type="binding site" evidence="4">
    <location>
        <position position="568"/>
    </location>
    <ligand>
        <name>ATP</name>
        <dbReference type="ChEBI" id="CHEBI:30616"/>
    </ligand>
</feature>
<feature type="domain" description="Protein kinase" evidence="6">
    <location>
        <begin position="201"/>
        <end position="476"/>
    </location>
</feature>
<dbReference type="InterPro" id="IPR050167">
    <property type="entry name" value="Ser_Thr_protein_kinase"/>
</dbReference>
<dbReference type="SMART" id="SM00220">
    <property type="entry name" value="S_TKc"/>
    <property type="match status" value="2"/>
</dbReference>
<dbReference type="InterPro" id="IPR011009">
    <property type="entry name" value="Kinase-like_dom_sf"/>
</dbReference>
<evidence type="ECO:0000313" key="8">
    <source>
        <dbReference type="Proteomes" id="UP001470230"/>
    </source>
</evidence>
<dbReference type="SUPFAM" id="SSF56112">
    <property type="entry name" value="Protein kinase-like (PK-like)"/>
    <property type="match status" value="3"/>
</dbReference>
<proteinExistence type="predicted"/>
<keyword evidence="1" id="KW-0418">Kinase</keyword>
<evidence type="ECO:0000259" key="6">
    <source>
        <dbReference type="PROSITE" id="PS50011"/>
    </source>
</evidence>
<keyword evidence="3 4" id="KW-0067">ATP-binding</keyword>
<dbReference type="PROSITE" id="PS00108">
    <property type="entry name" value="PROTEIN_KINASE_ST"/>
    <property type="match status" value="1"/>
</dbReference>
<keyword evidence="8" id="KW-1185">Reference proteome</keyword>
<name>A0ABR2JU70_9EUKA</name>
<evidence type="ECO:0000256" key="5">
    <source>
        <dbReference type="SAM" id="MobiDB-lite"/>
    </source>
</evidence>
<sequence length="739" mass="86025">MKQIHENGCVHRKLTADTLLLDDKLEPKIGCFNYAHFTDQIRTELSSSTCISPELLNNELINNPEAIDVFSYAFFLYKMFTFERIRFNDNRPIKVEIQFIAKIGRGERPRKMEFIPDHYWELIEACWSQDPSERPTFTEIVDILKDDKFALNEFGMKTDLEKLHEYQKRVESNKVKKIIEEDEDKSTSSEEENFEEEDEDIDDNYIVDLSNYSIVLKVESNETGHFYLAIVSDTEVDFKRSKIYREAMILSKLNHPCISKFIGISPTDFEHENRPAILIEFSSNGHLKQLLDTERNITPIDDWNETKKLINIYGIASSLSYLNSVNIIYKDLNPENIVLDDFLCPKLINFSFVDIPKQMSRIVEEEEFKGTPKYAAPELFDNEKFNQSTVAYSFALILYELISGKKIFEGKTVFQVMKEVSDGYRPELDETFSPVYRDLIGLCWLEAAPNRPSFDQIINMLVYNQKSIDGVNHDEFNGYMNFIDDSQAIYEKNKEVLQINEYIKTFKKVDLSSIRQEYLKNKKKRIKLNCKYIDIDDYTQDKKIGEGNFGVIYKISEKKNKEKSFAAKISKNSLQDIEEDELISHYREVSIISQLNHSCILKFIGYSSTNFNKDDNPVIVTELSQKGSLLNAFNMERESLALSEWDKTMKLINIYGIASGMSYLHHYNIIHRDLKPDNILLNDNLYPKLADFGLSKEISEDNLNVPNPDYKIKGTPMYCSPEILESYNYTKLETFMLSA</sequence>
<feature type="region of interest" description="Disordered" evidence="5">
    <location>
        <begin position="181"/>
        <end position="200"/>
    </location>
</feature>
<dbReference type="PANTHER" id="PTHR23257">
    <property type="entry name" value="SERINE-THREONINE PROTEIN KINASE"/>
    <property type="match status" value="1"/>
</dbReference>
<dbReference type="Proteomes" id="UP001470230">
    <property type="component" value="Unassembled WGS sequence"/>
</dbReference>
<dbReference type="PROSITE" id="PS00107">
    <property type="entry name" value="PROTEIN_KINASE_ATP"/>
    <property type="match status" value="1"/>
</dbReference>
<reference evidence="7 8" key="1">
    <citation type="submission" date="2024-04" db="EMBL/GenBank/DDBJ databases">
        <title>Tritrichomonas musculus Genome.</title>
        <authorList>
            <person name="Alves-Ferreira E."/>
            <person name="Grigg M."/>
            <person name="Lorenzi H."/>
            <person name="Galac M."/>
        </authorList>
    </citation>
    <scope>NUCLEOTIDE SEQUENCE [LARGE SCALE GENOMIC DNA]</scope>
    <source>
        <strain evidence="7 8">EAF2021</strain>
    </source>
</reference>
<evidence type="ECO:0000313" key="7">
    <source>
        <dbReference type="EMBL" id="KAK8882419.1"/>
    </source>
</evidence>
<dbReference type="InterPro" id="IPR017441">
    <property type="entry name" value="Protein_kinase_ATP_BS"/>
</dbReference>
<dbReference type="Gene3D" id="1.10.510.10">
    <property type="entry name" value="Transferase(Phosphotransferase) domain 1"/>
    <property type="match status" value="3"/>
</dbReference>
<protein>
    <recommendedName>
        <fullName evidence="6">Protein kinase domain-containing protein</fullName>
    </recommendedName>
</protein>
<evidence type="ECO:0000256" key="3">
    <source>
        <dbReference type="ARBA" id="ARBA00022840"/>
    </source>
</evidence>
<dbReference type="InterPro" id="IPR000719">
    <property type="entry name" value="Prot_kinase_dom"/>
</dbReference>
<dbReference type="PROSITE" id="PS50011">
    <property type="entry name" value="PROTEIN_KINASE_DOM"/>
    <property type="match status" value="3"/>
</dbReference>